<evidence type="ECO:0000313" key="9">
    <source>
        <dbReference type="Proteomes" id="UP000215335"/>
    </source>
</evidence>
<feature type="signal peptide" evidence="6">
    <location>
        <begin position="1"/>
        <end position="18"/>
    </location>
</feature>
<keyword evidence="4" id="KW-1015">Disulfide bond</keyword>
<dbReference type="PROSITE" id="PS50940">
    <property type="entry name" value="CHIT_BIND_II"/>
    <property type="match status" value="1"/>
</dbReference>
<evidence type="ECO:0000313" key="8">
    <source>
        <dbReference type="EMBL" id="OXU27904.1"/>
    </source>
</evidence>
<keyword evidence="5" id="KW-0325">Glycoprotein</keyword>
<name>A0A232FAN4_9HYME</name>
<evidence type="ECO:0000256" key="6">
    <source>
        <dbReference type="SAM" id="SignalP"/>
    </source>
</evidence>
<dbReference type="GO" id="GO:0008061">
    <property type="term" value="F:chitin binding"/>
    <property type="evidence" value="ECO:0007669"/>
    <property type="project" value="UniProtKB-KW"/>
</dbReference>
<evidence type="ECO:0000256" key="3">
    <source>
        <dbReference type="ARBA" id="ARBA00022737"/>
    </source>
</evidence>
<dbReference type="PANTHER" id="PTHR23301">
    <property type="entry name" value="CHITIN BINDING PERITROPHIN-A"/>
    <property type="match status" value="1"/>
</dbReference>
<dbReference type="InterPro" id="IPR051940">
    <property type="entry name" value="Chitin_bind-dev_reg"/>
</dbReference>
<proteinExistence type="predicted"/>
<keyword evidence="1" id="KW-0147">Chitin-binding</keyword>
<accession>A0A232FAN4</accession>
<keyword evidence="2 6" id="KW-0732">Signal</keyword>
<sequence length="105" mass="11218">MKVLVALTIFGFAALAYAAVVPADIEYMTVETLAKPKCPPSPGGKVIVLPNPSNCTTYYQCSGGVAWEMPCPGGLHWNAKAKTCDWPEGACCDPAYDPEGKCKKY</sequence>
<feature type="domain" description="Chitin-binding type-2" evidence="7">
    <location>
        <begin position="35"/>
        <end position="94"/>
    </location>
</feature>
<evidence type="ECO:0000256" key="2">
    <source>
        <dbReference type="ARBA" id="ARBA00022729"/>
    </source>
</evidence>
<dbReference type="GO" id="GO:0005576">
    <property type="term" value="C:extracellular region"/>
    <property type="evidence" value="ECO:0007669"/>
    <property type="project" value="InterPro"/>
</dbReference>
<protein>
    <recommendedName>
        <fullName evidence="7">Chitin-binding type-2 domain-containing protein</fullName>
    </recommendedName>
</protein>
<dbReference type="Gene3D" id="2.170.140.10">
    <property type="entry name" value="Chitin binding domain"/>
    <property type="match status" value="1"/>
</dbReference>
<dbReference type="PANTHER" id="PTHR23301:SF0">
    <property type="entry name" value="CHITIN-BINDING TYPE-2 DOMAIN-CONTAINING PROTEIN-RELATED"/>
    <property type="match status" value="1"/>
</dbReference>
<dbReference type="InterPro" id="IPR036508">
    <property type="entry name" value="Chitin-bd_dom_sf"/>
</dbReference>
<evidence type="ECO:0000256" key="5">
    <source>
        <dbReference type="ARBA" id="ARBA00023180"/>
    </source>
</evidence>
<dbReference type="EMBL" id="NNAY01000516">
    <property type="protein sequence ID" value="OXU27904.1"/>
    <property type="molecule type" value="Genomic_DNA"/>
</dbReference>
<dbReference type="SMART" id="SM00494">
    <property type="entry name" value="ChtBD2"/>
    <property type="match status" value="1"/>
</dbReference>
<gene>
    <name evidence="8" type="ORF">TSAR_016311</name>
</gene>
<feature type="chain" id="PRO_5012646944" description="Chitin-binding type-2 domain-containing protein" evidence="6">
    <location>
        <begin position="19"/>
        <end position="105"/>
    </location>
</feature>
<dbReference type="Pfam" id="PF01607">
    <property type="entry name" value="CBM_14"/>
    <property type="match status" value="1"/>
</dbReference>
<dbReference type="OrthoDB" id="6020543at2759"/>
<comment type="caution">
    <text evidence="8">The sequence shown here is derived from an EMBL/GenBank/DDBJ whole genome shotgun (WGS) entry which is preliminary data.</text>
</comment>
<dbReference type="AlphaFoldDB" id="A0A232FAN4"/>
<keyword evidence="3" id="KW-0677">Repeat</keyword>
<keyword evidence="9" id="KW-1185">Reference proteome</keyword>
<dbReference type="InterPro" id="IPR002557">
    <property type="entry name" value="Chitin-bd_dom"/>
</dbReference>
<evidence type="ECO:0000259" key="7">
    <source>
        <dbReference type="PROSITE" id="PS50940"/>
    </source>
</evidence>
<dbReference type="Proteomes" id="UP000215335">
    <property type="component" value="Unassembled WGS sequence"/>
</dbReference>
<evidence type="ECO:0000256" key="1">
    <source>
        <dbReference type="ARBA" id="ARBA00022669"/>
    </source>
</evidence>
<reference evidence="8 9" key="1">
    <citation type="journal article" date="2017" name="Curr. Biol.">
        <title>The Evolution of Venom by Co-option of Single-Copy Genes.</title>
        <authorList>
            <person name="Martinson E.O."/>
            <person name="Mrinalini"/>
            <person name="Kelkar Y.D."/>
            <person name="Chang C.H."/>
            <person name="Werren J.H."/>
        </authorList>
    </citation>
    <scope>NUCLEOTIDE SEQUENCE [LARGE SCALE GENOMIC DNA]</scope>
    <source>
        <strain evidence="8 9">Alberta</strain>
        <tissue evidence="8">Whole body</tissue>
    </source>
</reference>
<dbReference type="SUPFAM" id="SSF57625">
    <property type="entry name" value="Invertebrate chitin-binding proteins"/>
    <property type="match status" value="1"/>
</dbReference>
<organism evidence="8 9">
    <name type="scientific">Trichomalopsis sarcophagae</name>
    <dbReference type="NCBI Taxonomy" id="543379"/>
    <lineage>
        <taxon>Eukaryota</taxon>
        <taxon>Metazoa</taxon>
        <taxon>Ecdysozoa</taxon>
        <taxon>Arthropoda</taxon>
        <taxon>Hexapoda</taxon>
        <taxon>Insecta</taxon>
        <taxon>Pterygota</taxon>
        <taxon>Neoptera</taxon>
        <taxon>Endopterygota</taxon>
        <taxon>Hymenoptera</taxon>
        <taxon>Apocrita</taxon>
        <taxon>Proctotrupomorpha</taxon>
        <taxon>Chalcidoidea</taxon>
        <taxon>Pteromalidae</taxon>
        <taxon>Pteromalinae</taxon>
        <taxon>Trichomalopsis</taxon>
    </lineage>
</organism>
<evidence type="ECO:0000256" key="4">
    <source>
        <dbReference type="ARBA" id="ARBA00023157"/>
    </source>
</evidence>
<dbReference type="STRING" id="543379.A0A232FAN4"/>